<dbReference type="InterPro" id="IPR012944">
    <property type="entry name" value="SusD_RagB_dom"/>
</dbReference>
<keyword evidence="4" id="KW-0472">Membrane</keyword>
<dbReference type="Pfam" id="PF07980">
    <property type="entry name" value="SusD_RagB"/>
    <property type="match status" value="1"/>
</dbReference>
<evidence type="ECO:0000256" key="5">
    <source>
        <dbReference type="ARBA" id="ARBA00023237"/>
    </source>
</evidence>
<accession>A0A8H9KTH4</accession>
<dbReference type="SUPFAM" id="SSF48452">
    <property type="entry name" value="TPR-like"/>
    <property type="match status" value="1"/>
</dbReference>
<evidence type="ECO:0000256" key="4">
    <source>
        <dbReference type="ARBA" id="ARBA00023136"/>
    </source>
</evidence>
<comment type="subcellular location">
    <subcellularLocation>
        <location evidence="1">Cell outer membrane</location>
    </subcellularLocation>
</comment>
<evidence type="ECO:0000313" key="9">
    <source>
        <dbReference type="Proteomes" id="UP000614460"/>
    </source>
</evidence>
<dbReference type="GO" id="GO:0009279">
    <property type="term" value="C:cell outer membrane"/>
    <property type="evidence" value="ECO:0007669"/>
    <property type="project" value="UniProtKB-SubCell"/>
</dbReference>
<evidence type="ECO:0000256" key="3">
    <source>
        <dbReference type="ARBA" id="ARBA00022729"/>
    </source>
</evidence>
<comment type="similarity">
    <text evidence="2">Belongs to the SusD family.</text>
</comment>
<comment type="caution">
    <text evidence="8">The sequence shown here is derived from an EMBL/GenBank/DDBJ whole genome shotgun (WGS) entry which is preliminary data.</text>
</comment>
<keyword evidence="9" id="KW-1185">Reference proteome</keyword>
<evidence type="ECO:0000256" key="2">
    <source>
        <dbReference type="ARBA" id="ARBA00006275"/>
    </source>
</evidence>
<dbReference type="Gene3D" id="1.25.40.390">
    <property type="match status" value="1"/>
</dbReference>
<reference evidence="8" key="2">
    <citation type="submission" date="2020-09" db="EMBL/GenBank/DDBJ databases">
        <authorList>
            <person name="Sun Q."/>
            <person name="Zhou Y."/>
        </authorList>
    </citation>
    <scope>NUCLEOTIDE SEQUENCE</scope>
    <source>
        <strain evidence="8">CGMCC 1.15966</strain>
    </source>
</reference>
<feature type="domain" description="SusD-like N-terminal" evidence="7">
    <location>
        <begin position="100"/>
        <end position="209"/>
    </location>
</feature>
<organism evidence="8 9">
    <name type="scientific">Sphingobacterium cellulitidis</name>
    <dbReference type="NCBI Taxonomy" id="1768011"/>
    <lineage>
        <taxon>Bacteria</taxon>
        <taxon>Pseudomonadati</taxon>
        <taxon>Bacteroidota</taxon>
        <taxon>Sphingobacteriia</taxon>
        <taxon>Sphingobacteriales</taxon>
        <taxon>Sphingobacteriaceae</taxon>
        <taxon>Sphingobacterium</taxon>
    </lineage>
</organism>
<name>A0A8H9KTH4_9SPHI</name>
<feature type="domain" description="RagB/SusD" evidence="6">
    <location>
        <begin position="337"/>
        <end position="484"/>
    </location>
</feature>
<evidence type="ECO:0000259" key="7">
    <source>
        <dbReference type="Pfam" id="PF14322"/>
    </source>
</evidence>
<keyword evidence="5" id="KW-0998">Cell outer membrane</keyword>
<protein>
    <submittedName>
        <fullName evidence="8">Membrane protein</fullName>
    </submittedName>
</protein>
<evidence type="ECO:0000256" key="1">
    <source>
        <dbReference type="ARBA" id="ARBA00004442"/>
    </source>
</evidence>
<dbReference type="Pfam" id="PF14322">
    <property type="entry name" value="SusD-like_3"/>
    <property type="match status" value="1"/>
</dbReference>
<evidence type="ECO:0000259" key="6">
    <source>
        <dbReference type="Pfam" id="PF07980"/>
    </source>
</evidence>
<dbReference type="AlphaFoldDB" id="A0A8H9KTH4"/>
<dbReference type="InterPro" id="IPR011990">
    <property type="entry name" value="TPR-like_helical_dom_sf"/>
</dbReference>
<sequence length="485" mass="56455">MVSSCGKDFLNVTPIDDLSGNNYWKTERDAEQFLIGIYSTFRDATMGRIFFPATGDLRCAPINRTSATSGEGRDYLTYLKFNLLNATLGPRFEYFGFDGITKWNTFYKMVQLSNIVIYEMDQLEPGILSEAKKKQFQAEASFLRNLAYFFMVRLYGDIPYYTEAYHSQAIGRTDMVEVLQKCIEDMKLHYKDLPWTYEDPSLIGNRTMRGSAIALMMHMNMWIAGFTDADKNPYYRDVEALGKEIMEENGGAYELLPLERTKEIFKGRTKEGLFEITQNLNYGETFHLSAPFSDYVLRFPNKVTTRSYIYYDTKFMEELYPMSAKDSRKDIWFDENIYNTTGLMQMLKFSNIFMEEGEDYNPDDNQVVFRYADAILLRAEALAELGLDGQARQMVNIIRDRAKADPAISEAGDELKDFIWWERTRELMGEGHFFYDLVRTKKVINSKYTSSPINVEAFNKGAWTWPIDRSALKNNPYMTLNTYWN</sequence>
<dbReference type="Proteomes" id="UP000614460">
    <property type="component" value="Unassembled WGS sequence"/>
</dbReference>
<keyword evidence="3" id="KW-0732">Signal</keyword>
<evidence type="ECO:0000313" key="8">
    <source>
        <dbReference type="EMBL" id="GGE13300.1"/>
    </source>
</evidence>
<dbReference type="EMBL" id="BMKM01000001">
    <property type="protein sequence ID" value="GGE13300.1"/>
    <property type="molecule type" value="Genomic_DNA"/>
</dbReference>
<dbReference type="InterPro" id="IPR033985">
    <property type="entry name" value="SusD-like_N"/>
</dbReference>
<proteinExistence type="inferred from homology"/>
<reference evidence="8" key="1">
    <citation type="journal article" date="2014" name="Int. J. Syst. Evol. Microbiol.">
        <title>Complete genome sequence of Corynebacterium casei LMG S-19264T (=DSM 44701T), isolated from a smear-ripened cheese.</title>
        <authorList>
            <consortium name="US DOE Joint Genome Institute (JGI-PGF)"/>
            <person name="Walter F."/>
            <person name="Albersmeier A."/>
            <person name="Kalinowski J."/>
            <person name="Ruckert C."/>
        </authorList>
    </citation>
    <scope>NUCLEOTIDE SEQUENCE</scope>
    <source>
        <strain evidence="8">CGMCC 1.15966</strain>
    </source>
</reference>
<gene>
    <name evidence="8" type="ORF">GCM10011516_08910</name>
</gene>